<dbReference type="Pfam" id="PF21356">
    <property type="entry name" value="Vps27_GAT-like"/>
    <property type="match status" value="1"/>
</dbReference>
<dbReference type="InterPro" id="IPR017073">
    <property type="entry name" value="HGS/VPS27"/>
</dbReference>
<comment type="function">
    <text evidence="1 12">Component of the ESCRT-0 complex which is the sorting receptor for ubiquitinated cargo proteins at the multivesicular body (MVB) and recruits ESCRT-I to the MVB outer membrane.</text>
</comment>
<evidence type="ECO:0000256" key="4">
    <source>
        <dbReference type="ARBA" id="ARBA00011446"/>
    </source>
</evidence>
<dbReference type="GO" id="GO:0032266">
    <property type="term" value="F:phosphatidylinositol-3-phosphate binding"/>
    <property type="evidence" value="ECO:0007669"/>
    <property type="project" value="TreeGrafter"/>
</dbReference>
<name>A0A8A1MJP9_AJECA</name>
<feature type="compositionally biased region" description="Pro residues" evidence="13">
    <location>
        <begin position="531"/>
        <end position="542"/>
    </location>
</feature>
<feature type="compositionally biased region" description="Low complexity" evidence="13">
    <location>
        <begin position="604"/>
        <end position="617"/>
    </location>
</feature>
<feature type="domain" description="VHS" evidence="14">
    <location>
        <begin position="24"/>
        <end position="148"/>
    </location>
</feature>
<dbReference type="SUPFAM" id="SSF48464">
    <property type="entry name" value="ENTH/VHS domain"/>
    <property type="match status" value="1"/>
</dbReference>
<dbReference type="Gene3D" id="6.10.140.100">
    <property type="match status" value="1"/>
</dbReference>
<dbReference type="CDD" id="cd16979">
    <property type="entry name" value="VHS_Vps27"/>
    <property type="match status" value="1"/>
</dbReference>
<feature type="compositionally biased region" description="Polar residues" evidence="13">
    <location>
        <begin position="490"/>
        <end position="502"/>
    </location>
</feature>
<keyword evidence="8 12" id="KW-0967">Endosome</keyword>
<dbReference type="InterPro" id="IPR008942">
    <property type="entry name" value="ENTH_VHS"/>
</dbReference>
<feature type="region of interest" description="Disordered" evidence="13">
    <location>
        <begin position="204"/>
        <end position="243"/>
    </location>
</feature>
<dbReference type="OrthoDB" id="957735at2759"/>
<evidence type="ECO:0000256" key="2">
    <source>
        <dbReference type="ARBA" id="ARBA00004125"/>
    </source>
</evidence>
<evidence type="ECO:0000313" key="16">
    <source>
        <dbReference type="Proteomes" id="UP000663671"/>
    </source>
</evidence>
<dbReference type="Gene3D" id="1.25.40.90">
    <property type="match status" value="1"/>
</dbReference>
<dbReference type="PANTHER" id="PTHR47794:SF1">
    <property type="entry name" value="VACUOLAR PROTEIN SORTING-ASSOCIATED PROTEIN 27"/>
    <property type="match status" value="1"/>
</dbReference>
<dbReference type="EMBL" id="CP069115">
    <property type="protein sequence ID" value="QSS66321.1"/>
    <property type="molecule type" value="Genomic_DNA"/>
</dbReference>
<reference evidence="15" key="1">
    <citation type="submission" date="2021-01" db="EMBL/GenBank/DDBJ databases">
        <title>Chromosome-level genome assembly of a human fungal pathogen reveals clustering of transcriptionally co-regulated genes.</title>
        <authorList>
            <person name="Voorhies M."/>
            <person name="Cohen S."/>
            <person name="Shea T.P."/>
            <person name="Petrus S."/>
            <person name="Munoz J.F."/>
            <person name="Poplawski S."/>
            <person name="Goldman W.E."/>
            <person name="Michael T."/>
            <person name="Cuomo C.A."/>
            <person name="Sil A."/>
            <person name="Beyhan S."/>
        </authorList>
    </citation>
    <scope>NUCLEOTIDE SEQUENCE</scope>
    <source>
        <strain evidence="15">WU24</strain>
    </source>
</reference>
<evidence type="ECO:0000256" key="9">
    <source>
        <dbReference type="ARBA" id="ARBA00022771"/>
    </source>
</evidence>
<evidence type="ECO:0000256" key="11">
    <source>
        <dbReference type="ARBA" id="ARBA00023136"/>
    </source>
</evidence>
<dbReference type="Gene3D" id="1.20.5.1940">
    <property type="match status" value="1"/>
</dbReference>
<dbReference type="Pfam" id="PF00790">
    <property type="entry name" value="VHS"/>
    <property type="match status" value="1"/>
</dbReference>
<evidence type="ECO:0000256" key="10">
    <source>
        <dbReference type="ARBA" id="ARBA00022833"/>
    </source>
</evidence>
<dbReference type="InterPro" id="IPR002014">
    <property type="entry name" value="VHS_dom"/>
</dbReference>
<comment type="similarity">
    <text evidence="3 12">Belongs to the VPS27 family.</text>
</comment>
<keyword evidence="9" id="KW-0863">Zinc-finger</keyword>
<dbReference type="InterPro" id="IPR003903">
    <property type="entry name" value="UIM_dom"/>
</dbReference>
<dbReference type="FunFam" id="1.25.40.90:FF:000031">
    <property type="entry name" value="Vacuolar protein sorting-associated protein 27"/>
    <property type="match status" value="1"/>
</dbReference>
<dbReference type="PANTHER" id="PTHR47794">
    <property type="entry name" value="VACUOLAR PROTEIN SORTING-ASSOCIATED PROTEIN 27"/>
    <property type="match status" value="1"/>
</dbReference>
<gene>
    <name evidence="15" type="primary">VPS27</name>
    <name evidence="15" type="ORF">I7I51_07178</name>
</gene>
<sequence length="753" mass="82061">MASWFTSTSPFDEQVEKATSSSLEDIAANLEISDVIRSKSVQPKDAMRSLKRRLESRNPNVQLATLKLTDTCVKNGGNHFLAEIASREFMDNLVSLLRASGPAALNEEVKTKVLELIQTWALATQTRADLPYIGETYRGLQKEGYQFPPKTEMASSMLDSSAPPEWIDSDVSPMEPRGGRAESDFDEDLKRALQMSLEEVKAHTGAGYVPQTKSAATPELKKPEPKVQEANGLHGDSLEDDDPDLRAAIQASLKDMEEQKQKHSAALKSTTVANSSTSTAMSTTLMPKKDYELTAIEAENINLFATLVDRLQHQPPGTILREPQIQELYESIGALRPKLARTYGETMSKHDTLLDLHAKLSTVVRYYDRMLEDRLSNTYAQHTLGTYNYLPSSQPASNIYPSMPTNLPDNKGGVENFYFGSGPVENTVPPSQYHQPERHLSAGPGNEQHAGVLSQSKQINSAQNHYQPLASPQSTHNPAQYHVHPMPQGEPSQSGQAEQAGTTGPAGYYLPQGVTIPVSHDPNAGTAPQYVPAPEPSYPPSPTMRRDSQFQTAQPTPRSNHSQPTYYPSSDVIQSPQPQPVTYNAQQMSSAAHFQPQLQSQEGASSLPPSAAQPSQPHNNWPQPDSGAGPQYMAPLGNPVYQSFVPMAPTVEQSLFIRRARTNPIVSGHSCLECVAIGALPASPNGSSRSESSNYLPTTPISIANGTFDCSPTSAFELRRILLQLAPSESIFVARSMTSAGFKRNRTSASAGK</sequence>
<keyword evidence="11 12" id="KW-0472">Membrane</keyword>
<accession>A0A8A1MJP9</accession>
<dbReference type="AlphaFoldDB" id="A0A8A1MJP9"/>
<dbReference type="GO" id="GO:0043328">
    <property type="term" value="P:protein transport to vacuole involved in ubiquitin-dependent protein catabolic process via the multivesicular body sorting pathway"/>
    <property type="evidence" value="ECO:0007669"/>
    <property type="project" value="TreeGrafter"/>
</dbReference>
<feature type="region of interest" description="Disordered" evidence="13">
    <location>
        <begin position="154"/>
        <end position="182"/>
    </location>
</feature>
<evidence type="ECO:0000256" key="1">
    <source>
        <dbReference type="ARBA" id="ARBA00003067"/>
    </source>
</evidence>
<keyword evidence="10" id="KW-0862">Zinc</keyword>
<keyword evidence="6" id="KW-0479">Metal-binding</keyword>
<dbReference type="FunFam" id="1.20.5.1940:FF:000001">
    <property type="entry name" value="Vacuolar protein sorting-associated protein 27"/>
    <property type="match status" value="1"/>
</dbReference>
<evidence type="ECO:0000256" key="5">
    <source>
        <dbReference type="ARBA" id="ARBA00017753"/>
    </source>
</evidence>
<evidence type="ECO:0000256" key="8">
    <source>
        <dbReference type="ARBA" id="ARBA00022753"/>
    </source>
</evidence>
<dbReference type="Proteomes" id="UP000663671">
    <property type="component" value="Chromosome 3"/>
</dbReference>
<dbReference type="SMART" id="SM00726">
    <property type="entry name" value="UIM"/>
    <property type="match status" value="2"/>
</dbReference>
<dbReference type="GO" id="GO:0010008">
    <property type="term" value="C:endosome membrane"/>
    <property type="evidence" value="ECO:0007669"/>
    <property type="project" value="UniProtKB-SubCell"/>
</dbReference>
<feature type="compositionally biased region" description="Polar residues" evidence="13">
    <location>
        <begin position="453"/>
        <end position="478"/>
    </location>
</feature>
<dbReference type="GO" id="GO:0043130">
    <property type="term" value="F:ubiquitin binding"/>
    <property type="evidence" value="ECO:0007669"/>
    <property type="project" value="InterPro"/>
</dbReference>
<dbReference type="Pfam" id="PF02809">
    <property type="entry name" value="UIM"/>
    <property type="match status" value="2"/>
</dbReference>
<dbReference type="PROSITE" id="PS50179">
    <property type="entry name" value="VHS"/>
    <property type="match status" value="1"/>
</dbReference>
<evidence type="ECO:0000256" key="6">
    <source>
        <dbReference type="ARBA" id="ARBA00022723"/>
    </source>
</evidence>
<feature type="compositionally biased region" description="Polar residues" evidence="13">
    <location>
        <begin position="549"/>
        <end position="603"/>
    </location>
</feature>
<dbReference type="GO" id="GO:0033565">
    <property type="term" value="C:ESCRT-0 complex"/>
    <property type="evidence" value="ECO:0007669"/>
    <property type="project" value="TreeGrafter"/>
</dbReference>
<comment type="subcellular location">
    <subcellularLocation>
        <location evidence="2 12">Endosome membrane</location>
        <topology evidence="2 12">Peripheral membrane protein</topology>
        <orientation evidence="2 12">Cytoplasmic side</orientation>
    </subcellularLocation>
</comment>
<dbReference type="SMART" id="SM00288">
    <property type="entry name" value="VHS"/>
    <property type="match status" value="1"/>
</dbReference>
<evidence type="ECO:0000256" key="7">
    <source>
        <dbReference type="ARBA" id="ARBA00022737"/>
    </source>
</evidence>
<evidence type="ECO:0000259" key="14">
    <source>
        <dbReference type="PROSITE" id="PS50179"/>
    </source>
</evidence>
<dbReference type="PROSITE" id="PS50330">
    <property type="entry name" value="UIM"/>
    <property type="match status" value="2"/>
</dbReference>
<evidence type="ECO:0000313" key="15">
    <source>
        <dbReference type="EMBL" id="QSS66321.1"/>
    </source>
</evidence>
<feature type="region of interest" description="Disordered" evidence="13">
    <location>
        <begin position="430"/>
        <end position="634"/>
    </location>
</feature>
<proteinExistence type="inferred from homology"/>
<organism evidence="15 16">
    <name type="scientific">Ajellomyces capsulatus</name>
    <name type="common">Darling's disease fungus</name>
    <name type="synonym">Histoplasma capsulatum</name>
    <dbReference type="NCBI Taxonomy" id="5037"/>
    <lineage>
        <taxon>Eukaryota</taxon>
        <taxon>Fungi</taxon>
        <taxon>Dikarya</taxon>
        <taxon>Ascomycota</taxon>
        <taxon>Pezizomycotina</taxon>
        <taxon>Eurotiomycetes</taxon>
        <taxon>Eurotiomycetidae</taxon>
        <taxon>Onygenales</taxon>
        <taxon>Ajellomycetaceae</taxon>
        <taxon>Histoplasma</taxon>
    </lineage>
</organism>
<evidence type="ECO:0000256" key="12">
    <source>
        <dbReference type="PIRNR" id="PIRNR036956"/>
    </source>
</evidence>
<dbReference type="InterPro" id="IPR049425">
    <property type="entry name" value="Vps27_GAT-like"/>
</dbReference>
<protein>
    <recommendedName>
        <fullName evidence="5 12">Vacuolar protein sorting-associated protein 27</fullName>
    </recommendedName>
</protein>
<comment type="subunit">
    <text evidence="4 12">Component of the ESCRT-0 complex composed of HSE1 and VPS27.</text>
</comment>
<evidence type="ECO:0000256" key="3">
    <source>
        <dbReference type="ARBA" id="ARBA00008597"/>
    </source>
</evidence>
<dbReference type="CDD" id="cd21385">
    <property type="entry name" value="GAT_Vps27"/>
    <property type="match status" value="1"/>
</dbReference>
<dbReference type="PIRSF" id="PIRSF036956">
    <property type="entry name" value="Hrs_Vps27"/>
    <property type="match status" value="1"/>
</dbReference>
<dbReference type="GO" id="GO:0006623">
    <property type="term" value="P:protein targeting to vacuole"/>
    <property type="evidence" value="ECO:0007669"/>
    <property type="project" value="TreeGrafter"/>
</dbReference>
<dbReference type="GO" id="GO:0008270">
    <property type="term" value="F:zinc ion binding"/>
    <property type="evidence" value="ECO:0007669"/>
    <property type="project" value="UniProtKB-KW"/>
</dbReference>
<keyword evidence="7" id="KW-0677">Repeat</keyword>
<dbReference type="VEuPathDB" id="FungiDB:I7I51_07178"/>
<evidence type="ECO:0000256" key="13">
    <source>
        <dbReference type="SAM" id="MobiDB-lite"/>
    </source>
</evidence>